<feature type="transmembrane region" description="Helical" evidence="8">
    <location>
        <begin position="222"/>
        <end position="242"/>
    </location>
</feature>
<evidence type="ECO:0000259" key="9">
    <source>
        <dbReference type="Pfam" id="PF06738"/>
    </source>
</evidence>
<proteinExistence type="inferred from homology"/>
<dbReference type="AlphaFoldDB" id="A0A542X960"/>
<feature type="transmembrane region" description="Helical" evidence="8">
    <location>
        <begin position="376"/>
        <end position="394"/>
    </location>
</feature>
<evidence type="ECO:0000256" key="5">
    <source>
        <dbReference type="ARBA" id="ARBA00023136"/>
    </source>
</evidence>
<feature type="domain" description="Threonine/serine exporter-like N-terminal" evidence="9">
    <location>
        <begin position="31"/>
        <end position="280"/>
    </location>
</feature>
<evidence type="ECO:0000256" key="8">
    <source>
        <dbReference type="SAM" id="Phobius"/>
    </source>
</evidence>
<feature type="transmembrane region" description="Helical" evidence="8">
    <location>
        <begin position="324"/>
        <end position="343"/>
    </location>
</feature>
<evidence type="ECO:0000259" key="10">
    <source>
        <dbReference type="Pfam" id="PF12821"/>
    </source>
</evidence>
<comment type="caution">
    <text evidence="11">The sequence shown here is derived from an EMBL/GenBank/DDBJ whole genome shotgun (WGS) entry which is preliminary data.</text>
</comment>
<dbReference type="InterPro" id="IPR010619">
    <property type="entry name" value="ThrE-like_N"/>
</dbReference>
<dbReference type="Pfam" id="PF06738">
    <property type="entry name" value="ThrE"/>
    <property type="match status" value="1"/>
</dbReference>
<comment type="subcellular location">
    <subcellularLocation>
        <location evidence="1">Cell membrane</location>
        <topology evidence="1">Multi-pass membrane protein</topology>
    </subcellularLocation>
</comment>
<evidence type="ECO:0000256" key="1">
    <source>
        <dbReference type="ARBA" id="ARBA00004651"/>
    </source>
</evidence>
<name>A0A542X960_9MICO</name>
<evidence type="ECO:0000256" key="4">
    <source>
        <dbReference type="ARBA" id="ARBA00022989"/>
    </source>
</evidence>
<protein>
    <submittedName>
        <fullName evidence="11">Uncharacterized membrane protein YjjP (DUF1212 family)</fullName>
    </submittedName>
</protein>
<feature type="domain" description="Threonine/Serine exporter ThrE" evidence="10">
    <location>
        <begin position="304"/>
        <end position="432"/>
    </location>
</feature>
<feature type="transmembrane region" description="Helical" evidence="8">
    <location>
        <begin position="349"/>
        <end position="369"/>
    </location>
</feature>
<feature type="transmembrane region" description="Helical" evidence="8">
    <location>
        <begin position="147"/>
        <end position="175"/>
    </location>
</feature>
<organism evidence="11 12">
    <name type="scientific">Barrientosiimonas humi</name>
    <dbReference type="NCBI Taxonomy" id="999931"/>
    <lineage>
        <taxon>Bacteria</taxon>
        <taxon>Bacillati</taxon>
        <taxon>Actinomycetota</taxon>
        <taxon>Actinomycetes</taxon>
        <taxon>Micrococcales</taxon>
        <taxon>Dermacoccaceae</taxon>
        <taxon>Barrientosiimonas</taxon>
    </lineage>
</organism>
<keyword evidence="12" id="KW-1185">Reference proteome</keyword>
<dbReference type="EMBL" id="VFOK01000001">
    <property type="protein sequence ID" value="TQL32371.1"/>
    <property type="molecule type" value="Genomic_DNA"/>
</dbReference>
<feature type="transmembrane region" description="Helical" evidence="8">
    <location>
        <begin position="187"/>
        <end position="210"/>
    </location>
</feature>
<dbReference type="InterPro" id="IPR050539">
    <property type="entry name" value="ThrE_Dicarb/AminoAcid_Exp"/>
</dbReference>
<feature type="region of interest" description="Disordered" evidence="7">
    <location>
        <begin position="1"/>
        <end position="21"/>
    </location>
</feature>
<evidence type="ECO:0000256" key="7">
    <source>
        <dbReference type="SAM" id="MobiDB-lite"/>
    </source>
</evidence>
<dbReference type="PANTHER" id="PTHR34390">
    <property type="entry name" value="UPF0442 PROTEIN YJJB-RELATED"/>
    <property type="match status" value="1"/>
</dbReference>
<dbReference type="GO" id="GO:0015744">
    <property type="term" value="P:succinate transport"/>
    <property type="evidence" value="ECO:0007669"/>
    <property type="project" value="TreeGrafter"/>
</dbReference>
<sequence>MLRATKPPTLAIGVRGDEHGPEDQRAREVIDLVLRLGETLLATGSSASDVTSTILRLTRAYTVRSVNVDVTYTSLTVSYHRGPYRDPVTVMRVVPTMAADYTRLEGLQALVRDIVEEGLDLPDARERLDEIVAAHHPYRRSVVTLSMALLGGAVAALLGGGIVLILLAAGTAALVDRLQRSLSLHGLPAFFSQAVGAAVPTVVALLLWAVAARSDYDIPVSLTPSIIVATGVVVLLAGLSVVSSAQDTIDGYYVTAGGRAFEVLILSSGIAVGVLATLAIGQRLGVPLHVNPNIGFAGNLLVETVAAGVVAAAYAVASYTGMRGIAFSTAIGAFGWVLFRLGMQLFDMSPITSTAVAACAVGALAQTIASPFRVPALALSTAGIVPLLPGLAVFRGILDLVDPGGAADAGTTTLVTAAATGMAIAAGVSLGSLPIRRLRADRVQRRLLRRAAADPRE</sequence>
<gene>
    <name evidence="11" type="ORF">FB554_0495</name>
</gene>
<keyword evidence="5 8" id="KW-0472">Membrane</keyword>
<evidence type="ECO:0000313" key="11">
    <source>
        <dbReference type="EMBL" id="TQL32371.1"/>
    </source>
</evidence>
<keyword evidence="3 8" id="KW-0812">Transmembrane</keyword>
<keyword evidence="2" id="KW-1003">Cell membrane</keyword>
<evidence type="ECO:0000256" key="6">
    <source>
        <dbReference type="ARBA" id="ARBA00034125"/>
    </source>
</evidence>
<dbReference type="GO" id="GO:0022857">
    <property type="term" value="F:transmembrane transporter activity"/>
    <property type="evidence" value="ECO:0007669"/>
    <property type="project" value="InterPro"/>
</dbReference>
<evidence type="ECO:0000313" key="12">
    <source>
        <dbReference type="Proteomes" id="UP000318336"/>
    </source>
</evidence>
<reference evidence="11 12" key="1">
    <citation type="submission" date="2019-06" db="EMBL/GenBank/DDBJ databases">
        <title>Sequencing the genomes of 1000 actinobacteria strains.</title>
        <authorList>
            <person name="Klenk H.-P."/>
        </authorList>
    </citation>
    <scope>NUCLEOTIDE SEQUENCE [LARGE SCALE GENOMIC DNA]</scope>
    <source>
        <strain evidence="11 12">DSM 24617</strain>
    </source>
</reference>
<dbReference type="GO" id="GO:0005886">
    <property type="term" value="C:plasma membrane"/>
    <property type="evidence" value="ECO:0007669"/>
    <property type="project" value="UniProtKB-SubCell"/>
</dbReference>
<feature type="transmembrane region" description="Helical" evidence="8">
    <location>
        <begin position="414"/>
        <end position="435"/>
    </location>
</feature>
<feature type="transmembrane region" description="Helical" evidence="8">
    <location>
        <begin position="263"/>
        <end position="282"/>
    </location>
</feature>
<dbReference type="InterPro" id="IPR024528">
    <property type="entry name" value="ThrE_2"/>
</dbReference>
<dbReference type="Pfam" id="PF12821">
    <property type="entry name" value="ThrE_2"/>
    <property type="match status" value="1"/>
</dbReference>
<feature type="transmembrane region" description="Helical" evidence="8">
    <location>
        <begin position="294"/>
        <end position="317"/>
    </location>
</feature>
<dbReference type="PANTHER" id="PTHR34390:SF2">
    <property type="entry name" value="SUCCINATE TRANSPORTER SUBUNIT YJJP-RELATED"/>
    <property type="match status" value="1"/>
</dbReference>
<evidence type="ECO:0000256" key="2">
    <source>
        <dbReference type="ARBA" id="ARBA00022475"/>
    </source>
</evidence>
<evidence type="ECO:0000256" key="3">
    <source>
        <dbReference type="ARBA" id="ARBA00022692"/>
    </source>
</evidence>
<comment type="similarity">
    <text evidence="6">Belongs to the ThrE exporter (TC 2.A.79) family.</text>
</comment>
<accession>A0A542X960</accession>
<dbReference type="Proteomes" id="UP000318336">
    <property type="component" value="Unassembled WGS sequence"/>
</dbReference>
<keyword evidence="4 8" id="KW-1133">Transmembrane helix</keyword>